<keyword evidence="6" id="KW-1133">Transmembrane helix</keyword>
<sequence>MKTGFARLLRLGESRGRLARPAEPGTASSARWRPGLEILRIGALLLILALGLSLSGVLQRIDHLVFDLGQRLQPVVPPQGVVIVAIDSHSLDRLGAWPWPRATDARLVDAVCRAGAAAVGLDIAFTEAGSDAAGNAALAQSLRACGKVALPVVLDSLRSGGQIVEGLPIPQLAAAAAGLGRIGVQLDGDGVARSVYLWEGVGAPVWPLMAQTLLTIAHQPVRGSAPPPAHSAVPPHPYALAAADLRRLRFVGPSGTVPRLSASAVLDGVVPPGALRGKVVLIGATAAGLGDFLATPVTTQGAPMPGVEVLANTLIALRDGTLIRTVSLVWSLLITALLALAPLLWLPRLMPLGGLIASVAWGLVLVGSAAALPLLTGWWVAPGGALVAALSAYPLWGWRRLEAARRHLDGELRQLRRTVRESPEGDAPAKHKRLSFERRILEVQAAQQRLRDLQTRRDDALAFISHDVRAPLAGAVQLLQSGKMDVAARDRLLTQLRRALNLSQGFLDLSRAQSLETSALVEIELGAVLHQAADFAYDEALAQGVRFVREIPDDPIWVRGDFDALERLTTNLLRNAVQHSPAGSKVILGATLAPHTVRFWVRDQGPGLTPEQSARLFQRFSRAHEGPGTPLSGSTGLGLYYVRLVAEKHGGAAGVTSHPGEGAMFWVELTRQA</sequence>
<dbReference type="RefSeq" id="WP_276730891.1">
    <property type="nucleotide sequence ID" value="NZ_JAFKMR010000021.1"/>
</dbReference>
<dbReference type="AlphaFoldDB" id="A0A8I1SWM9"/>
<evidence type="ECO:0000313" key="9">
    <source>
        <dbReference type="Proteomes" id="UP000664800"/>
    </source>
</evidence>
<dbReference type="Gene3D" id="3.30.565.10">
    <property type="entry name" value="Histidine kinase-like ATPase, C-terminal domain"/>
    <property type="match status" value="1"/>
</dbReference>
<evidence type="ECO:0000256" key="1">
    <source>
        <dbReference type="ARBA" id="ARBA00000085"/>
    </source>
</evidence>
<dbReference type="EC" id="2.7.13.3" evidence="2"/>
<dbReference type="GO" id="GO:0005886">
    <property type="term" value="C:plasma membrane"/>
    <property type="evidence" value="ECO:0007669"/>
    <property type="project" value="TreeGrafter"/>
</dbReference>
<dbReference type="PANTHER" id="PTHR43047">
    <property type="entry name" value="TWO-COMPONENT HISTIDINE PROTEIN KINASE"/>
    <property type="match status" value="1"/>
</dbReference>
<dbReference type="SUPFAM" id="SSF47384">
    <property type="entry name" value="Homodimeric domain of signal transducing histidine kinase"/>
    <property type="match status" value="1"/>
</dbReference>
<evidence type="ECO:0000256" key="4">
    <source>
        <dbReference type="ARBA" id="ARBA00022679"/>
    </source>
</evidence>
<feature type="transmembrane region" description="Helical" evidence="6">
    <location>
        <begin position="378"/>
        <end position="396"/>
    </location>
</feature>
<evidence type="ECO:0000313" key="8">
    <source>
        <dbReference type="EMBL" id="MBN8744833.1"/>
    </source>
</evidence>
<dbReference type="InterPro" id="IPR003661">
    <property type="entry name" value="HisK_dim/P_dom"/>
</dbReference>
<keyword evidence="6" id="KW-0472">Membrane</keyword>
<comment type="caution">
    <text evidence="8">The sequence shown here is derived from an EMBL/GenBank/DDBJ whole genome shotgun (WGS) entry which is preliminary data.</text>
</comment>
<feature type="transmembrane region" description="Helical" evidence="6">
    <location>
        <begin position="328"/>
        <end position="345"/>
    </location>
</feature>
<dbReference type="SMART" id="SM00388">
    <property type="entry name" value="HisKA"/>
    <property type="match status" value="1"/>
</dbReference>
<organism evidence="8 9">
    <name type="scientific">Thiomonas arsenitoxydans (strain DSM 22701 / CIP 110005 / 3As)</name>
    <dbReference type="NCBI Taxonomy" id="426114"/>
    <lineage>
        <taxon>Bacteria</taxon>
        <taxon>Pseudomonadati</taxon>
        <taxon>Pseudomonadota</taxon>
        <taxon>Betaproteobacteria</taxon>
        <taxon>Burkholderiales</taxon>
        <taxon>Thiomonas</taxon>
    </lineage>
</organism>
<evidence type="ECO:0000259" key="7">
    <source>
        <dbReference type="PROSITE" id="PS50109"/>
    </source>
</evidence>
<name>A0A8I1SWM9_THIA3</name>
<feature type="transmembrane region" description="Helical" evidence="6">
    <location>
        <begin position="352"/>
        <end position="372"/>
    </location>
</feature>
<dbReference type="InterPro" id="IPR004358">
    <property type="entry name" value="Sig_transdc_His_kin-like_C"/>
</dbReference>
<dbReference type="SUPFAM" id="SSF55874">
    <property type="entry name" value="ATPase domain of HSP90 chaperone/DNA topoisomerase II/histidine kinase"/>
    <property type="match status" value="1"/>
</dbReference>
<dbReference type="InterPro" id="IPR036097">
    <property type="entry name" value="HisK_dim/P_sf"/>
</dbReference>
<dbReference type="CDD" id="cd00082">
    <property type="entry name" value="HisKA"/>
    <property type="match status" value="1"/>
</dbReference>
<feature type="transmembrane region" description="Helical" evidence="6">
    <location>
        <begin position="38"/>
        <end position="58"/>
    </location>
</feature>
<dbReference type="PROSITE" id="PS50109">
    <property type="entry name" value="HIS_KIN"/>
    <property type="match status" value="1"/>
</dbReference>
<keyword evidence="6" id="KW-0812">Transmembrane</keyword>
<dbReference type="Gene3D" id="1.10.287.130">
    <property type="match status" value="1"/>
</dbReference>
<dbReference type="InterPro" id="IPR003594">
    <property type="entry name" value="HATPase_dom"/>
</dbReference>
<dbReference type="EMBL" id="JAFKMR010000021">
    <property type="protein sequence ID" value="MBN8744833.1"/>
    <property type="molecule type" value="Genomic_DNA"/>
</dbReference>
<keyword evidence="5" id="KW-0418">Kinase</keyword>
<reference evidence="8" key="1">
    <citation type="submission" date="2021-02" db="EMBL/GenBank/DDBJ databases">
        <title>Thiocyanate and organic carbon inputs drive convergent selection for specific autotrophic Afipia and Thiobacillus strains within complex microbiomes.</title>
        <authorList>
            <person name="Huddy R.J."/>
            <person name="Sachdeva R."/>
            <person name="Kadzinga F."/>
            <person name="Kantor R.S."/>
            <person name="Harrison S.T.L."/>
            <person name="Banfield J.F."/>
        </authorList>
    </citation>
    <scope>NUCLEOTIDE SEQUENCE</scope>
    <source>
        <strain evidence="8">SCN18_13_7_16_R3_B_64_19</strain>
    </source>
</reference>
<comment type="catalytic activity">
    <reaction evidence="1">
        <text>ATP + protein L-histidine = ADP + protein N-phospho-L-histidine.</text>
        <dbReference type="EC" id="2.7.13.3"/>
    </reaction>
</comment>
<evidence type="ECO:0000256" key="2">
    <source>
        <dbReference type="ARBA" id="ARBA00012438"/>
    </source>
</evidence>
<evidence type="ECO:0000256" key="3">
    <source>
        <dbReference type="ARBA" id="ARBA00022553"/>
    </source>
</evidence>
<dbReference type="SMART" id="SM00387">
    <property type="entry name" value="HATPase_c"/>
    <property type="match status" value="1"/>
</dbReference>
<evidence type="ECO:0000256" key="6">
    <source>
        <dbReference type="SAM" id="Phobius"/>
    </source>
</evidence>
<dbReference type="GO" id="GO:0000155">
    <property type="term" value="F:phosphorelay sensor kinase activity"/>
    <property type="evidence" value="ECO:0007669"/>
    <property type="project" value="InterPro"/>
</dbReference>
<dbReference type="CDD" id="cd00075">
    <property type="entry name" value="HATPase"/>
    <property type="match status" value="1"/>
</dbReference>
<dbReference type="InterPro" id="IPR036890">
    <property type="entry name" value="HATPase_C_sf"/>
</dbReference>
<proteinExistence type="predicted"/>
<protein>
    <recommendedName>
        <fullName evidence="2">histidine kinase</fullName>
        <ecNumber evidence="2">2.7.13.3</ecNumber>
    </recommendedName>
</protein>
<dbReference type="Proteomes" id="UP000664800">
    <property type="component" value="Unassembled WGS sequence"/>
</dbReference>
<dbReference type="InterPro" id="IPR005467">
    <property type="entry name" value="His_kinase_dom"/>
</dbReference>
<dbReference type="GO" id="GO:0009927">
    <property type="term" value="F:histidine phosphotransfer kinase activity"/>
    <property type="evidence" value="ECO:0007669"/>
    <property type="project" value="TreeGrafter"/>
</dbReference>
<keyword evidence="4" id="KW-0808">Transferase</keyword>
<dbReference type="SMART" id="SM01080">
    <property type="entry name" value="CHASE2"/>
    <property type="match status" value="1"/>
</dbReference>
<evidence type="ECO:0000256" key="5">
    <source>
        <dbReference type="ARBA" id="ARBA00022777"/>
    </source>
</evidence>
<dbReference type="PRINTS" id="PR00344">
    <property type="entry name" value="BCTRLSENSOR"/>
</dbReference>
<dbReference type="PANTHER" id="PTHR43047:SF72">
    <property type="entry name" value="OSMOSENSING HISTIDINE PROTEIN KINASE SLN1"/>
    <property type="match status" value="1"/>
</dbReference>
<keyword evidence="3" id="KW-0597">Phosphoprotein</keyword>
<dbReference type="Pfam" id="PF02518">
    <property type="entry name" value="HATPase_c"/>
    <property type="match status" value="1"/>
</dbReference>
<feature type="domain" description="Histidine kinase" evidence="7">
    <location>
        <begin position="463"/>
        <end position="673"/>
    </location>
</feature>
<dbReference type="Pfam" id="PF05226">
    <property type="entry name" value="CHASE2"/>
    <property type="match status" value="1"/>
</dbReference>
<gene>
    <name evidence="8" type="ORF">J0I24_11075</name>
</gene>
<accession>A0A8I1SWM9</accession>
<dbReference type="InterPro" id="IPR007890">
    <property type="entry name" value="CHASE2"/>
</dbReference>